<dbReference type="InterPro" id="IPR022357">
    <property type="entry name" value="MIP_CS"/>
</dbReference>
<evidence type="ECO:0000256" key="8">
    <source>
        <dbReference type="SAM" id="Phobius"/>
    </source>
</evidence>
<evidence type="ECO:0000256" key="6">
    <source>
        <dbReference type="ARBA" id="ARBA00023136"/>
    </source>
</evidence>
<proteinExistence type="inferred from homology"/>
<evidence type="ECO:0000256" key="7">
    <source>
        <dbReference type="SAM" id="MobiDB-lite"/>
    </source>
</evidence>
<reference evidence="9" key="1">
    <citation type="journal article" date="2024" name="Gigascience">
        <title>Chromosome-level genome of the poultry shaft louse Menopon gallinae provides insight into the host-switching and adaptive evolution of parasitic lice.</title>
        <authorList>
            <person name="Xu Y."/>
            <person name="Ma L."/>
            <person name="Liu S."/>
            <person name="Liang Y."/>
            <person name="Liu Q."/>
            <person name="He Z."/>
            <person name="Tian L."/>
            <person name="Duan Y."/>
            <person name="Cai W."/>
            <person name="Li H."/>
            <person name="Song F."/>
        </authorList>
    </citation>
    <scope>NUCLEOTIDE SEQUENCE</scope>
    <source>
        <strain evidence="9">Cailab_2023a</strain>
    </source>
</reference>
<feature type="transmembrane region" description="Helical" evidence="8">
    <location>
        <begin position="93"/>
        <end position="118"/>
    </location>
</feature>
<dbReference type="GO" id="GO:0015250">
    <property type="term" value="F:water channel activity"/>
    <property type="evidence" value="ECO:0007669"/>
    <property type="project" value="TreeGrafter"/>
</dbReference>
<evidence type="ECO:0000256" key="4">
    <source>
        <dbReference type="ARBA" id="ARBA00022692"/>
    </source>
</evidence>
<feature type="compositionally biased region" description="Pro residues" evidence="7">
    <location>
        <begin position="718"/>
        <end position="728"/>
    </location>
</feature>
<evidence type="ECO:0008006" key="10">
    <source>
        <dbReference type="Google" id="ProtNLM"/>
    </source>
</evidence>
<feature type="transmembrane region" description="Helical" evidence="8">
    <location>
        <begin position="139"/>
        <end position="160"/>
    </location>
</feature>
<dbReference type="Pfam" id="PF00230">
    <property type="entry name" value="MIP"/>
    <property type="match status" value="1"/>
</dbReference>
<evidence type="ECO:0000256" key="3">
    <source>
        <dbReference type="ARBA" id="ARBA00022448"/>
    </source>
</evidence>
<dbReference type="GO" id="GO:0005886">
    <property type="term" value="C:plasma membrane"/>
    <property type="evidence" value="ECO:0007669"/>
    <property type="project" value="TreeGrafter"/>
</dbReference>
<feature type="compositionally biased region" description="Polar residues" evidence="7">
    <location>
        <begin position="614"/>
        <end position="645"/>
    </location>
</feature>
<feature type="region of interest" description="Disordered" evidence="7">
    <location>
        <begin position="598"/>
        <end position="763"/>
    </location>
</feature>
<dbReference type="PRINTS" id="PR00783">
    <property type="entry name" value="MINTRINSICP"/>
</dbReference>
<dbReference type="CDD" id="cd00333">
    <property type="entry name" value="MIP"/>
    <property type="match status" value="1"/>
</dbReference>
<organism evidence="9">
    <name type="scientific">Menopon gallinae</name>
    <name type="common">poultry shaft louse</name>
    <dbReference type="NCBI Taxonomy" id="328185"/>
    <lineage>
        <taxon>Eukaryota</taxon>
        <taxon>Metazoa</taxon>
        <taxon>Ecdysozoa</taxon>
        <taxon>Arthropoda</taxon>
        <taxon>Hexapoda</taxon>
        <taxon>Insecta</taxon>
        <taxon>Pterygota</taxon>
        <taxon>Neoptera</taxon>
        <taxon>Paraneoptera</taxon>
        <taxon>Psocodea</taxon>
        <taxon>Troctomorpha</taxon>
        <taxon>Phthiraptera</taxon>
        <taxon>Amblycera</taxon>
        <taxon>Menoponidae</taxon>
        <taxon>Menopon</taxon>
    </lineage>
</organism>
<dbReference type="SUPFAM" id="SSF81338">
    <property type="entry name" value="Aquaporin-like"/>
    <property type="match status" value="1"/>
</dbReference>
<evidence type="ECO:0000256" key="1">
    <source>
        <dbReference type="ARBA" id="ARBA00004141"/>
    </source>
</evidence>
<feature type="transmembrane region" description="Helical" evidence="8">
    <location>
        <begin position="245"/>
        <end position="266"/>
    </location>
</feature>
<comment type="subcellular location">
    <subcellularLocation>
        <location evidence="1">Membrane</location>
        <topology evidence="1">Multi-pass membrane protein</topology>
    </subcellularLocation>
</comment>
<feature type="compositionally biased region" description="Basic and acidic residues" evidence="7">
    <location>
        <begin position="648"/>
        <end position="678"/>
    </location>
</feature>
<accession>A0AAW2HFP9</accession>
<keyword evidence="3" id="KW-0813">Transport</keyword>
<comment type="caution">
    <text evidence="9">The sequence shown here is derived from an EMBL/GenBank/DDBJ whole genome shotgun (WGS) entry which is preliminary data.</text>
</comment>
<feature type="transmembrane region" description="Helical" evidence="8">
    <location>
        <begin position="202"/>
        <end position="225"/>
    </location>
</feature>
<feature type="transmembrane region" description="Helical" evidence="8">
    <location>
        <begin position="180"/>
        <end position="197"/>
    </location>
</feature>
<dbReference type="PANTHER" id="PTHR19139">
    <property type="entry name" value="AQUAPORIN TRANSPORTER"/>
    <property type="match status" value="1"/>
</dbReference>
<dbReference type="PANTHER" id="PTHR19139:SF268">
    <property type="entry name" value="NEUROGENIC PROTEIN BIG BRAIN"/>
    <property type="match status" value="1"/>
</dbReference>
<keyword evidence="4 8" id="KW-0812">Transmembrane</keyword>
<gene>
    <name evidence="9" type="ORF">PYX00_010317</name>
</gene>
<keyword evidence="5 8" id="KW-1133">Transmembrane helix</keyword>
<evidence type="ECO:0000313" key="9">
    <source>
        <dbReference type="EMBL" id="KAL0268338.1"/>
    </source>
</evidence>
<dbReference type="AlphaFoldDB" id="A0AAW2HFP9"/>
<feature type="compositionally biased region" description="Low complexity" evidence="7">
    <location>
        <begin position="744"/>
        <end position="763"/>
    </location>
</feature>
<protein>
    <recommendedName>
        <fullName evidence="10">Neurogenic protein big brain</fullName>
    </recommendedName>
</protein>
<dbReference type="InterPro" id="IPR034294">
    <property type="entry name" value="Aquaporin_transptr"/>
</dbReference>
<name>A0AAW2HFP9_9NEOP</name>
<dbReference type="PROSITE" id="PS00221">
    <property type="entry name" value="MIP"/>
    <property type="match status" value="1"/>
</dbReference>
<dbReference type="Gene3D" id="1.20.1080.10">
    <property type="entry name" value="Glycerol uptake facilitator protein"/>
    <property type="match status" value="1"/>
</dbReference>
<dbReference type="InterPro" id="IPR000425">
    <property type="entry name" value="MIP"/>
</dbReference>
<feature type="transmembrane region" description="Helical" evidence="8">
    <location>
        <begin position="60"/>
        <end position="81"/>
    </location>
</feature>
<dbReference type="EMBL" id="JARGDH010000005">
    <property type="protein sequence ID" value="KAL0268338.1"/>
    <property type="molecule type" value="Genomic_DNA"/>
</dbReference>
<feature type="region of interest" description="Disordered" evidence="7">
    <location>
        <begin position="275"/>
        <end position="310"/>
    </location>
</feature>
<evidence type="ECO:0000256" key="5">
    <source>
        <dbReference type="ARBA" id="ARBA00022989"/>
    </source>
</evidence>
<sequence length="763" mass="82423">MDGNNVAVSMEGDAIEDHIATLMEKLEAMRQSKESAGSASKRYRQPFQTEIRTLEFWRSIISECLATFFFVFIVSGSGLAYSSKVPGGYGGDVILATALASGLSMAILSQCFGNISGGHVNPAVSLAMAAAKKISPMRAVMFVIAQCGGGIAGAALIYGVNASGQYPVVPTATLGSWERFGVELVLTFIVVFTHCTVSEKKLFGNGATMIGFAYAACSIVGLPMLNPARALGPAFVMNKLWENHWVFWFGPVVGGVLAAFIYEFIFNAKRHGKRAKDSINGDSSSIQSEDEPYEDNKYHPAAYRPVGSGNPTSPGGAYCPSVASASVYSSPPPKLERMDSKYGKPAEGIYSGSRSLYNAKITDGIYGGTKSMYTKSPSLTRASLNRSQSVYAKTQNPRDILPKPGPLIPAQSLYPIKLGNGGHLTANMRDFGTPNGNFIAGVKTNDGSFVKVPQMAAGFNQNTLNFLAGRTGGSKSYHDITDTCDKSGMLQNFGAGNHVTNQNVQNQHLQNAKPEKGMVENIYGIRNSPTGGIYPGNDVPRQENAQDKREGFDLVLRGTGNQASSNFSRTAAYVKSVQNNPGCKPRESNYDIVPSGIREVPNFSQKPHNRSETSDYGSNRSDTSIYGMNRQQETANRQDENQNGEPSGFKRPEKPDSDAKKCRPEMPLPEEAKNDGRGGQKMQFPMNGNYAPPPMQGQQWNQMQMRPLHQGGKAVMPQPSPNAVPMPGPLAMNYANQRNENRQSPLSSVSSTSFSRNSPNPPY</sequence>
<keyword evidence="6 8" id="KW-0472">Membrane</keyword>
<dbReference type="InterPro" id="IPR023271">
    <property type="entry name" value="Aquaporin-like"/>
</dbReference>
<evidence type="ECO:0000256" key="2">
    <source>
        <dbReference type="ARBA" id="ARBA00006175"/>
    </source>
</evidence>
<comment type="similarity">
    <text evidence="2">Belongs to the MIP/aquaporin (TC 1.A.8) family.</text>
</comment>